<dbReference type="AlphaFoldDB" id="A0A194R9P8"/>
<dbReference type="GO" id="GO:0005509">
    <property type="term" value="F:calcium ion binding"/>
    <property type="evidence" value="ECO:0007669"/>
    <property type="project" value="InterPro"/>
</dbReference>
<evidence type="ECO:0000256" key="2">
    <source>
        <dbReference type="ARBA" id="ARBA00022729"/>
    </source>
</evidence>
<dbReference type="SMART" id="SM00181">
    <property type="entry name" value="EGF"/>
    <property type="match status" value="2"/>
</dbReference>
<sequence>MQGSYKCILKKINSVEKGQCPPGFSRNIHNNACDDINECKLAQPPCPSYLCENTVGAYKCGGIKGDPSNLPKKHSTIEDQCPPGFKSSGNDECEDIDECAEGIHICDQYQTCHNTFGSHECHCNVGFELDTTTGACVDINECATEQNDCIAQSQRCDNTVGSYLCVRFISCGTGYILHHSSSKCEDIDECALGTHNCGRAGPEYRCHNIPGSFRCVRRATTTTSTAAPEYEYEYYDSEEEIVDENKNSSNSSPDNKSTLDKTLTAENSTTSESPKETTTPKPPEIKTTLHPDIDIDKPAEIPIDHNQEEDLKNNVYTIDNDKNVVSNSESSQPEITKESIPTSSESIYRIEYTPTEPPKKAETFTPIPSEPSKSTDAEDEISYIPIDERPAGPKRTENTEQPGPKYDLDPINKLPAELPHSKPLDPKENEIDTYETVTKAVTQPTSPQVVYVEVGKDTATVRGEQTPDGSVVVDTNEVPTNEWTKINAKPIDCQFGFERDAYGACYGKNTG</sequence>
<comment type="caution">
    <text evidence="6">Lacks conserved residue(s) required for the propagation of feature annotation.</text>
</comment>
<feature type="compositionally biased region" description="Polar residues" evidence="7">
    <location>
        <begin position="323"/>
        <end position="346"/>
    </location>
</feature>
<dbReference type="Proteomes" id="UP000053240">
    <property type="component" value="Unassembled WGS sequence"/>
</dbReference>
<feature type="region of interest" description="Disordered" evidence="7">
    <location>
        <begin position="322"/>
        <end position="428"/>
    </location>
</feature>
<keyword evidence="2" id="KW-0732">Signal</keyword>
<evidence type="ECO:0000313" key="10">
    <source>
        <dbReference type="Proteomes" id="UP000053240"/>
    </source>
</evidence>
<organism evidence="9 10">
    <name type="scientific">Papilio machaon</name>
    <name type="common">Old World swallowtail butterfly</name>
    <dbReference type="NCBI Taxonomy" id="76193"/>
    <lineage>
        <taxon>Eukaryota</taxon>
        <taxon>Metazoa</taxon>
        <taxon>Ecdysozoa</taxon>
        <taxon>Arthropoda</taxon>
        <taxon>Hexapoda</taxon>
        <taxon>Insecta</taxon>
        <taxon>Pterygota</taxon>
        <taxon>Neoptera</taxon>
        <taxon>Endopterygota</taxon>
        <taxon>Lepidoptera</taxon>
        <taxon>Glossata</taxon>
        <taxon>Ditrysia</taxon>
        <taxon>Papilionoidea</taxon>
        <taxon>Papilionidae</taxon>
        <taxon>Papilioninae</taxon>
        <taxon>Papilio</taxon>
    </lineage>
</organism>
<dbReference type="SMART" id="SM00179">
    <property type="entry name" value="EGF_CA"/>
    <property type="match status" value="4"/>
</dbReference>
<proteinExistence type="predicted"/>
<feature type="region of interest" description="Disordered" evidence="7">
    <location>
        <begin position="241"/>
        <end position="290"/>
    </location>
</feature>
<dbReference type="PROSITE" id="PS01187">
    <property type="entry name" value="EGF_CA"/>
    <property type="match status" value="1"/>
</dbReference>
<dbReference type="InterPro" id="IPR018097">
    <property type="entry name" value="EGF_Ca-bd_CS"/>
</dbReference>
<evidence type="ECO:0000256" key="4">
    <source>
        <dbReference type="ARBA" id="ARBA00023157"/>
    </source>
</evidence>
<keyword evidence="5" id="KW-0325">Glycoprotein</keyword>
<dbReference type="InterPro" id="IPR049883">
    <property type="entry name" value="NOTCH1_EGF-like"/>
</dbReference>
<feature type="compositionally biased region" description="Low complexity" evidence="7">
    <location>
        <begin position="247"/>
        <end position="256"/>
    </location>
</feature>
<feature type="compositionally biased region" description="Low complexity" evidence="7">
    <location>
        <begin position="268"/>
        <end position="279"/>
    </location>
</feature>
<evidence type="ECO:0000256" key="6">
    <source>
        <dbReference type="PROSITE-ProRule" id="PRU00076"/>
    </source>
</evidence>
<dbReference type="FunFam" id="2.10.25.10:FF:000005">
    <property type="entry name" value="Fibrillin 2"/>
    <property type="match status" value="1"/>
</dbReference>
<dbReference type="InParanoid" id="A0A194R9P8"/>
<protein>
    <submittedName>
        <fullName evidence="9">Fibulin-2</fullName>
    </submittedName>
</protein>
<feature type="domain" description="EGF-like" evidence="8">
    <location>
        <begin position="95"/>
        <end position="133"/>
    </location>
</feature>
<reference evidence="9 10" key="1">
    <citation type="journal article" date="2015" name="Nat. Commun.">
        <title>Outbred genome sequencing and CRISPR/Cas9 gene editing in butterflies.</title>
        <authorList>
            <person name="Li X."/>
            <person name="Fan D."/>
            <person name="Zhang W."/>
            <person name="Liu G."/>
            <person name="Zhang L."/>
            <person name="Zhao L."/>
            <person name="Fang X."/>
            <person name="Chen L."/>
            <person name="Dong Y."/>
            <person name="Chen Y."/>
            <person name="Ding Y."/>
            <person name="Zhao R."/>
            <person name="Feng M."/>
            <person name="Zhu Y."/>
            <person name="Feng Y."/>
            <person name="Jiang X."/>
            <person name="Zhu D."/>
            <person name="Xiang H."/>
            <person name="Feng X."/>
            <person name="Li S."/>
            <person name="Wang J."/>
            <person name="Zhang G."/>
            <person name="Kronforst M.R."/>
            <person name="Wang W."/>
        </authorList>
    </citation>
    <scope>NUCLEOTIDE SEQUENCE [LARGE SCALE GENOMIC DNA]</scope>
    <source>
        <strain evidence="9">Ya'a_city_454_Pm</strain>
        <tissue evidence="9">Whole body</tissue>
    </source>
</reference>
<dbReference type="Gene3D" id="2.10.25.10">
    <property type="entry name" value="Laminin"/>
    <property type="match status" value="5"/>
</dbReference>
<evidence type="ECO:0000259" key="8">
    <source>
        <dbReference type="PROSITE" id="PS50026"/>
    </source>
</evidence>
<name>A0A194R9P8_PAPMA</name>
<dbReference type="STRING" id="76193.A0A194R9P8"/>
<dbReference type="PROSITE" id="PS50026">
    <property type="entry name" value="EGF_3"/>
    <property type="match status" value="1"/>
</dbReference>
<evidence type="ECO:0000256" key="7">
    <source>
        <dbReference type="SAM" id="MobiDB-lite"/>
    </source>
</evidence>
<keyword evidence="4" id="KW-1015">Disulfide bond</keyword>
<keyword evidence="10" id="KW-1185">Reference proteome</keyword>
<dbReference type="InterPro" id="IPR009030">
    <property type="entry name" value="Growth_fac_rcpt_cys_sf"/>
</dbReference>
<dbReference type="InterPro" id="IPR000742">
    <property type="entry name" value="EGF"/>
</dbReference>
<dbReference type="CDD" id="cd00054">
    <property type="entry name" value="EGF_CA"/>
    <property type="match status" value="3"/>
</dbReference>
<feature type="compositionally biased region" description="Basic and acidic residues" evidence="7">
    <location>
        <begin position="419"/>
        <end position="428"/>
    </location>
</feature>
<dbReference type="Pfam" id="PF07645">
    <property type="entry name" value="EGF_CA"/>
    <property type="match status" value="4"/>
</dbReference>
<dbReference type="SUPFAM" id="SSF57184">
    <property type="entry name" value="Growth factor receptor domain"/>
    <property type="match status" value="2"/>
</dbReference>
<accession>A0A194R9P8</accession>
<dbReference type="InterPro" id="IPR001881">
    <property type="entry name" value="EGF-like_Ca-bd_dom"/>
</dbReference>
<evidence type="ECO:0000256" key="1">
    <source>
        <dbReference type="ARBA" id="ARBA00022536"/>
    </source>
</evidence>
<dbReference type="InterPro" id="IPR052235">
    <property type="entry name" value="Nephronectin_domain"/>
</dbReference>
<dbReference type="PANTHER" id="PTHR24050:SF28">
    <property type="entry name" value="UROMODULIN-LIKE"/>
    <property type="match status" value="1"/>
</dbReference>
<evidence type="ECO:0000256" key="5">
    <source>
        <dbReference type="ARBA" id="ARBA00023180"/>
    </source>
</evidence>
<dbReference type="PANTHER" id="PTHR24050">
    <property type="entry name" value="PA14 DOMAIN-CONTAINING PROTEIN"/>
    <property type="match status" value="1"/>
</dbReference>
<gene>
    <name evidence="9" type="ORF">RR48_06716</name>
</gene>
<keyword evidence="1 6" id="KW-0245">EGF-like domain</keyword>
<feature type="compositionally biased region" description="Basic and acidic residues" evidence="7">
    <location>
        <begin position="386"/>
        <end position="398"/>
    </location>
</feature>
<evidence type="ECO:0000313" key="9">
    <source>
        <dbReference type="EMBL" id="KPJ12576.1"/>
    </source>
</evidence>
<evidence type="ECO:0000256" key="3">
    <source>
        <dbReference type="ARBA" id="ARBA00022737"/>
    </source>
</evidence>
<dbReference type="EMBL" id="KQ460761">
    <property type="protein sequence ID" value="KPJ12576.1"/>
    <property type="molecule type" value="Genomic_DNA"/>
</dbReference>
<keyword evidence="3" id="KW-0677">Repeat</keyword>